<reference evidence="6 7" key="1">
    <citation type="submission" date="2016-06" db="EMBL/GenBank/DDBJ databases">
        <authorList>
            <person name="Kjaerup R.B."/>
            <person name="Dalgaard T.S."/>
            <person name="Juul-Madsen H.R."/>
        </authorList>
    </citation>
    <scope>NUCLEOTIDE SEQUENCE [LARGE SCALE GENOMIC DNA]</scope>
    <source>
        <strain evidence="6">3</strain>
    </source>
</reference>
<name>A0A1A8XQS2_9PROT</name>
<comment type="subunit">
    <text evidence="3">DNA polymerase III contains a core (composed of alpha, epsilon and theta chains) that associates with a tau subunit. This core dimerizes to form the POLIII' complex. PolIII' associates with the gamma complex (composed of gamma, delta, delta', psi and chi chains) and with the beta chain to form the complete DNA polymerase III complex.</text>
</comment>
<dbReference type="NCBIfam" id="TIGR00573">
    <property type="entry name" value="dnaq"/>
    <property type="match status" value="1"/>
</dbReference>
<evidence type="ECO:0000256" key="1">
    <source>
        <dbReference type="ARBA" id="ARBA00012417"/>
    </source>
</evidence>
<comment type="catalytic activity">
    <reaction evidence="4">
        <text>DNA(n) + a 2'-deoxyribonucleoside 5'-triphosphate = DNA(n+1) + diphosphate</text>
        <dbReference type="Rhea" id="RHEA:22508"/>
        <dbReference type="Rhea" id="RHEA-COMP:17339"/>
        <dbReference type="Rhea" id="RHEA-COMP:17340"/>
        <dbReference type="ChEBI" id="CHEBI:33019"/>
        <dbReference type="ChEBI" id="CHEBI:61560"/>
        <dbReference type="ChEBI" id="CHEBI:173112"/>
        <dbReference type="EC" id="2.7.7.7"/>
    </reaction>
</comment>
<dbReference type="STRING" id="1860102.ACCAA_310057"/>
<dbReference type="SUPFAM" id="SSF53098">
    <property type="entry name" value="Ribonuclease H-like"/>
    <property type="match status" value="1"/>
</dbReference>
<dbReference type="RefSeq" id="WP_186407083.1">
    <property type="nucleotide sequence ID" value="NZ_FLQX01000107.1"/>
</dbReference>
<dbReference type="InterPro" id="IPR006054">
    <property type="entry name" value="DnaQ"/>
</dbReference>
<dbReference type="InterPro" id="IPR013520">
    <property type="entry name" value="Ribonucl_H"/>
</dbReference>
<dbReference type="PANTHER" id="PTHR30231:SF37">
    <property type="entry name" value="EXODEOXYRIBONUCLEASE 10"/>
    <property type="match status" value="1"/>
</dbReference>
<dbReference type="GO" id="GO:0003677">
    <property type="term" value="F:DNA binding"/>
    <property type="evidence" value="ECO:0007669"/>
    <property type="project" value="InterPro"/>
</dbReference>
<dbReference type="SMART" id="SM00479">
    <property type="entry name" value="EXOIII"/>
    <property type="match status" value="1"/>
</dbReference>
<dbReference type="GO" id="GO:0045004">
    <property type="term" value="P:DNA replication proofreading"/>
    <property type="evidence" value="ECO:0007669"/>
    <property type="project" value="TreeGrafter"/>
</dbReference>
<dbReference type="EC" id="2.7.7.7" evidence="1"/>
<dbReference type="GO" id="GO:0003887">
    <property type="term" value="F:DNA-directed DNA polymerase activity"/>
    <property type="evidence" value="ECO:0007669"/>
    <property type="project" value="UniProtKB-EC"/>
</dbReference>
<evidence type="ECO:0000313" key="7">
    <source>
        <dbReference type="Proteomes" id="UP000199169"/>
    </source>
</evidence>
<keyword evidence="6" id="KW-0548">Nucleotidyltransferase</keyword>
<evidence type="ECO:0000313" key="6">
    <source>
        <dbReference type="EMBL" id="SBT06308.1"/>
    </source>
</evidence>
<dbReference type="CDD" id="cd06127">
    <property type="entry name" value="DEDDh"/>
    <property type="match status" value="1"/>
</dbReference>
<dbReference type="InterPro" id="IPR036397">
    <property type="entry name" value="RNaseH_sf"/>
</dbReference>
<dbReference type="GO" id="GO:0008408">
    <property type="term" value="F:3'-5' exonuclease activity"/>
    <property type="evidence" value="ECO:0007669"/>
    <property type="project" value="TreeGrafter"/>
</dbReference>
<organism evidence="6 7">
    <name type="scientific">Candidatus Accumulibacter aalborgensis</name>
    <dbReference type="NCBI Taxonomy" id="1860102"/>
    <lineage>
        <taxon>Bacteria</taxon>
        <taxon>Pseudomonadati</taxon>
        <taxon>Pseudomonadota</taxon>
        <taxon>Betaproteobacteria</taxon>
        <taxon>Candidatus Accumulibacter</taxon>
    </lineage>
</organism>
<dbReference type="InterPro" id="IPR012337">
    <property type="entry name" value="RNaseH-like_sf"/>
</dbReference>
<sequence length="207" mass="23073">MHERVIIDFETTGLSPRFGDRATEVAAVVIDETGIIDRFQSLMNGGRTIPPFIQQLTGITNAMIRQAPKAEVVMHQLIVFIAGRPLVAHNASFDHGFLGAELDRIGKPCPTELLCSMKVARRVYPEAPNHRLETLVRHAGIPTAGQYHRALADAEVTALLWLRMEQKLQNDFGLPAVPLELMRRIQTSPCKALGKSVDSFKRRTWPS</sequence>
<protein>
    <recommendedName>
        <fullName evidence="1">DNA-directed DNA polymerase</fullName>
        <ecNumber evidence="1">2.7.7.7</ecNumber>
    </recommendedName>
</protein>
<evidence type="ECO:0000256" key="4">
    <source>
        <dbReference type="ARBA" id="ARBA00049244"/>
    </source>
</evidence>
<keyword evidence="7" id="KW-1185">Reference proteome</keyword>
<gene>
    <name evidence="6" type="ORF">ACCAA_310057</name>
</gene>
<dbReference type="EMBL" id="FLQX01000107">
    <property type="protein sequence ID" value="SBT06308.1"/>
    <property type="molecule type" value="Genomic_DNA"/>
</dbReference>
<dbReference type="Gene3D" id="3.30.420.10">
    <property type="entry name" value="Ribonuclease H-like superfamily/Ribonuclease H"/>
    <property type="match status" value="1"/>
</dbReference>
<feature type="domain" description="Exonuclease" evidence="5">
    <location>
        <begin position="3"/>
        <end position="170"/>
    </location>
</feature>
<accession>A0A1A8XQS2</accession>
<proteinExistence type="predicted"/>
<dbReference type="Pfam" id="PF00929">
    <property type="entry name" value="RNase_T"/>
    <property type="match status" value="1"/>
</dbReference>
<dbReference type="GO" id="GO:0005829">
    <property type="term" value="C:cytosol"/>
    <property type="evidence" value="ECO:0007669"/>
    <property type="project" value="TreeGrafter"/>
</dbReference>
<dbReference type="AlphaFoldDB" id="A0A1A8XQS2"/>
<keyword evidence="6" id="KW-0808">Transferase</keyword>
<dbReference type="FunFam" id="3.30.420.10:FF:000045">
    <property type="entry name" value="3'-5' exonuclease DinG"/>
    <property type="match status" value="1"/>
</dbReference>
<evidence type="ECO:0000256" key="2">
    <source>
        <dbReference type="ARBA" id="ARBA00025483"/>
    </source>
</evidence>
<comment type="function">
    <text evidence="2">DNA polymerase III is a complex, multichain enzyme responsible for most of the replicative synthesis in bacteria. The epsilon subunit contain the editing function and is a proofreading 3'-5' exonuclease.</text>
</comment>
<dbReference type="Proteomes" id="UP000199169">
    <property type="component" value="Unassembled WGS sequence"/>
</dbReference>
<dbReference type="PANTHER" id="PTHR30231">
    <property type="entry name" value="DNA POLYMERASE III SUBUNIT EPSILON"/>
    <property type="match status" value="1"/>
</dbReference>
<evidence type="ECO:0000259" key="5">
    <source>
        <dbReference type="SMART" id="SM00479"/>
    </source>
</evidence>
<evidence type="ECO:0000256" key="3">
    <source>
        <dbReference type="ARBA" id="ARBA00026073"/>
    </source>
</evidence>